<dbReference type="InterPro" id="IPR001387">
    <property type="entry name" value="Cro/C1-type_HTH"/>
</dbReference>
<dbReference type="EMBL" id="LAZR01042793">
    <property type="protein sequence ID" value="KKL08661.1"/>
    <property type="molecule type" value="Genomic_DNA"/>
</dbReference>
<sequence length="159" mass="17826">MEQSHMVGRRLRKIRMQNSLSLKDVEKSTKGHVKASILGAYERGERVISIPRLYELAEFFNVPVDYLITNGSGEAEETQRGASDKAGGIKIDLVSLNKLPEKDVSLLKNYISGIRKQREDFNVEVITIREDDLKMLAALYGTDTESVSTKLKKLNLVAS</sequence>
<evidence type="ECO:0000259" key="1">
    <source>
        <dbReference type="PROSITE" id="PS50943"/>
    </source>
</evidence>
<dbReference type="GO" id="GO:0045892">
    <property type="term" value="P:negative regulation of DNA-templated transcription"/>
    <property type="evidence" value="ECO:0007669"/>
    <property type="project" value="InterPro"/>
</dbReference>
<dbReference type="SUPFAM" id="SSF47413">
    <property type="entry name" value="lambda repressor-like DNA-binding domains"/>
    <property type="match status" value="1"/>
</dbReference>
<dbReference type="PROSITE" id="PS50943">
    <property type="entry name" value="HTH_CROC1"/>
    <property type="match status" value="1"/>
</dbReference>
<dbReference type="Gene3D" id="1.10.10.1930">
    <property type="match status" value="1"/>
</dbReference>
<dbReference type="AlphaFoldDB" id="A0A0F9CSQ4"/>
<dbReference type="Gene3D" id="1.10.260.40">
    <property type="entry name" value="lambda repressor-like DNA-binding domains"/>
    <property type="match status" value="1"/>
</dbReference>
<accession>A0A0F9CSQ4</accession>
<dbReference type="GO" id="GO:0003677">
    <property type="term" value="F:DNA binding"/>
    <property type="evidence" value="ECO:0007669"/>
    <property type="project" value="InterPro"/>
</dbReference>
<comment type="caution">
    <text evidence="2">The sequence shown here is derived from an EMBL/GenBank/DDBJ whole genome shotgun (WGS) entry which is preliminary data.</text>
</comment>
<name>A0A0F9CSQ4_9ZZZZ</name>
<gene>
    <name evidence="2" type="ORF">LCGC14_2573640</name>
</gene>
<dbReference type="CDD" id="cd00093">
    <property type="entry name" value="HTH_XRE"/>
    <property type="match status" value="1"/>
</dbReference>
<feature type="domain" description="HTH cro/C1-type" evidence="1">
    <location>
        <begin position="11"/>
        <end position="67"/>
    </location>
</feature>
<reference evidence="2" key="1">
    <citation type="journal article" date="2015" name="Nature">
        <title>Complex archaea that bridge the gap between prokaryotes and eukaryotes.</title>
        <authorList>
            <person name="Spang A."/>
            <person name="Saw J.H."/>
            <person name="Jorgensen S.L."/>
            <person name="Zaremba-Niedzwiedzka K."/>
            <person name="Martijn J."/>
            <person name="Lind A.E."/>
            <person name="van Eijk R."/>
            <person name="Schleper C."/>
            <person name="Guy L."/>
            <person name="Ettema T.J."/>
        </authorList>
    </citation>
    <scope>NUCLEOTIDE SEQUENCE</scope>
</reference>
<dbReference type="SMART" id="SM00530">
    <property type="entry name" value="HTH_XRE"/>
    <property type="match status" value="1"/>
</dbReference>
<dbReference type="InterPro" id="IPR010982">
    <property type="entry name" value="Lambda_DNA-bd_dom_sf"/>
</dbReference>
<organism evidence="2">
    <name type="scientific">marine sediment metagenome</name>
    <dbReference type="NCBI Taxonomy" id="412755"/>
    <lineage>
        <taxon>unclassified sequences</taxon>
        <taxon>metagenomes</taxon>
        <taxon>ecological metagenomes</taxon>
    </lineage>
</organism>
<dbReference type="InterPro" id="IPR037664">
    <property type="entry name" value="BldD_C"/>
</dbReference>
<dbReference type="CDD" id="cd16837">
    <property type="entry name" value="BldD_C_like"/>
    <property type="match status" value="1"/>
</dbReference>
<protein>
    <recommendedName>
        <fullName evidence="1">HTH cro/C1-type domain-containing protein</fullName>
    </recommendedName>
</protein>
<dbReference type="Pfam" id="PF21179">
    <property type="entry name" value="BldD-like_C"/>
    <property type="match status" value="1"/>
</dbReference>
<dbReference type="Pfam" id="PF12844">
    <property type="entry name" value="HTH_19"/>
    <property type="match status" value="1"/>
</dbReference>
<dbReference type="InterPro" id="IPR038099">
    <property type="entry name" value="BldD-like_C_sf"/>
</dbReference>
<proteinExistence type="predicted"/>
<evidence type="ECO:0000313" key="2">
    <source>
        <dbReference type="EMBL" id="KKL08661.1"/>
    </source>
</evidence>